<name>A0A328AXH5_9CAUL</name>
<accession>A0A328AXH5</accession>
<evidence type="ECO:0000256" key="2">
    <source>
        <dbReference type="ARBA" id="ARBA00023002"/>
    </source>
</evidence>
<comment type="similarity">
    <text evidence="1 5">Belongs to the short-chain dehydrogenases/reductases (SDR) family.</text>
</comment>
<dbReference type="RefSeq" id="WP_111455668.1">
    <property type="nucleotide sequence ID" value="NZ_QFYP01000001.1"/>
</dbReference>
<dbReference type="InterPro" id="IPR020904">
    <property type="entry name" value="Sc_DH/Rdtase_CS"/>
</dbReference>
<gene>
    <name evidence="7" type="ORF">DJ021_00515</name>
</gene>
<evidence type="ECO:0000259" key="6">
    <source>
        <dbReference type="SMART" id="SM00822"/>
    </source>
</evidence>
<dbReference type="PANTHER" id="PTHR43669:SF12">
    <property type="entry name" value="BLR5618 PROTEIN"/>
    <property type="match status" value="1"/>
</dbReference>
<dbReference type="InterPro" id="IPR002347">
    <property type="entry name" value="SDR_fam"/>
</dbReference>
<comment type="caution">
    <text evidence="7">The sequence shown here is derived from an EMBL/GenBank/DDBJ whole genome shotgun (WGS) entry which is preliminary data.</text>
</comment>
<organism evidence="7 8">
    <name type="scientific">Phenylobacterium hankyongense</name>
    <dbReference type="NCBI Taxonomy" id="1813876"/>
    <lineage>
        <taxon>Bacteria</taxon>
        <taxon>Pseudomonadati</taxon>
        <taxon>Pseudomonadota</taxon>
        <taxon>Alphaproteobacteria</taxon>
        <taxon>Caulobacterales</taxon>
        <taxon>Caulobacteraceae</taxon>
        <taxon>Phenylobacterium</taxon>
    </lineage>
</organism>
<dbReference type="InterPro" id="IPR036291">
    <property type="entry name" value="NAD(P)-bd_dom_sf"/>
</dbReference>
<dbReference type="PRINTS" id="PR00081">
    <property type="entry name" value="GDHRDH"/>
</dbReference>
<dbReference type="OrthoDB" id="658698at2"/>
<evidence type="ECO:0000313" key="8">
    <source>
        <dbReference type="Proteomes" id="UP000249842"/>
    </source>
</evidence>
<dbReference type="AlphaFoldDB" id="A0A328AXH5"/>
<keyword evidence="8" id="KW-1185">Reference proteome</keyword>
<dbReference type="GO" id="GO:0047838">
    <property type="term" value="F:D-xylose 1-dehydrogenase (NAD+) activity"/>
    <property type="evidence" value="ECO:0007669"/>
    <property type="project" value="UniProtKB-EC"/>
</dbReference>
<dbReference type="SUPFAM" id="SSF51735">
    <property type="entry name" value="NAD(P)-binding Rossmann-fold domains"/>
    <property type="match status" value="1"/>
</dbReference>
<evidence type="ECO:0000256" key="4">
    <source>
        <dbReference type="ARBA" id="ARBA00069939"/>
    </source>
</evidence>
<evidence type="ECO:0000313" key="7">
    <source>
        <dbReference type="EMBL" id="RAK58396.1"/>
    </source>
</evidence>
<sequence>MAKGSGKVAIVTGAGSGIGRAVALALLDAGWSVALAGRRLEALEETAALSGEAADWALPVAADVSDPASVENLFQSTRARFGRLDLLFNNAGSGAPPVPLEDLPLEAWKRVVDVNLTGAFLCTQAAFRLMKAQDPRGGRIINNGSISAHVPRPRSVAYTATKHAITGLTRSTSLDGRVYDIACGQIDIGNAGTEMTRAMSRGVPQADGSLAPEPVMDVSAVADAILYMAGLPLEANVQFMTVMATKMPFIGRG</sequence>
<dbReference type="FunFam" id="3.40.50.720:FF:000084">
    <property type="entry name" value="Short-chain dehydrogenase reductase"/>
    <property type="match status" value="1"/>
</dbReference>
<dbReference type="PANTHER" id="PTHR43669">
    <property type="entry name" value="5-KETO-D-GLUCONATE 5-REDUCTASE"/>
    <property type="match status" value="1"/>
</dbReference>
<dbReference type="Proteomes" id="UP000249842">
    <property type="component" value="Unassembled WGS sequence"/>
</dbReference>
<dbReference type="CDD" id="cd05233">
    <property type="entry name" value="SDR_c"/>
    <property type="match status" value="1"/>
</dbReference>
<proteinExistence type="inferred from homology"/>
<evidence type="ECO:0000256" key="1">
    <source>
        <dbReference type="ARBA" id="ARBA00006484"/>
    </source>
</evidence>
<evidence type="ECO:0000256" key="3">
    <source>
        <dbReference type="ARBA" id="ARBA00066641"/>
    </source>
</evidence>
<dbReference type="Pfam" id="PF00106">
    <property type="entry name" value="adh_short"/>
    <property type="match status" value="1"/>
</dbReference>
<reference evidence="8" key="1">
    <citation type="submission" date="2018-05" db="EMBL/GenBank/DDBJ databases">
        <authorList>
            <person name="Li X."/>
        </authorList>
    </citation>
    <scope>NUCLEOTIDE SEQUENCE [LARGE SCALE GENOMIC DNA]</scope>
    <source>
        <strain evidence="8">HKS-05</strain>
    </source>
</reference>
<dbReference type="InterPro" id="IPR057326">
    <property type="entry name" value="KR_dom"/>
</dbReference>
<dbReference type="PROSITE" id="PS00061">
    <property type="entry name" value="ADH_SHORT"/>
    <property type="match status" value="1"/>
</dbReference>
<dbReference type="Gene3D" id="3.40.50.720">
    <property type="entry name" value="NAD(P)-binding Rossmann-like Domain"/>
    <property type="match status" value="1"/>
</dbReference>
<dbReference type="EMBL" id="QFYP01000001">
    <property type="protein sequence ID" value="RAK58396.1"/>
    <property type="molecule type" value="Genomic_DNA"/>
</dbReference>
<evidence type="ECO:0000256" key="5">
    <source>
        <dbReference type="RuleBase" id="RU000363"/>
    </source>
</evidence>
<dbReference type="EC" id="1.1.1.175" evidence="3"/>
<keyword evidence="2" id="KW-0560">Oxidoreductase</keyword>
<feature type="domain" description="Ketoreductase" evidence="6">
    <location>
        <begin position="7"/>
        <end position="181"/>
    </location>
</feature>
<protein>
    <recommendedName>
        <fullName evidence="4">D-xylose 1-dehydrogenase</fullName>
        <ecNumber evidence="3">1.1.1.175</ecNumber>
    </recommendedName>
</protein>
<dbReference type="SMART" id="SM00822">
    <property type="entry name" value="PKS_KR"/>
    <property type="match status" value="1"/>
</dbReference>
<dbReference type="PRINTS" id="PR00080">
    <property type="entry name" value="SDRFAMILY"/>
</dbReference>